<dbReference type="InterPro" id="IPR000850">
    <property type="entry name" value="Adenylat/UMP-CMP_kin"/>
</dbReference>
<gene>
    <name evidence="5" type="ORF">PANT1444_LOCUS1662</name>
</gene>
<dbReference type="GO" id="GO:0005524">
    <property type="term" value="F:ATP binding"/>
    <property type="evidence" value="ECO:0007669"/>
    <property type="project" value="InterPro"/>
</dbReference>
<dbReference type="SUPFAM" id="SSF52540">
    <property type="entry name" value="P-loop containing nucleoside triphosphate hydrolases"/>
    <property type="match status" value="1"/>
</dbReference>
<dbReference type="InterPro" id="IPR027417">
    <property type="entry name" value="P-loop_NTPase"/>
</dbReference>
<organism evidence="5">
    <name type="scientific">Phaeocystis antarctica</name>
    <dbReference type="NCBI Taxonomy" id="33657"/>
    <lineage>
        <taxon>Eukaryota</taxon>
        <taxon>Haptista</taxon>
        <taxon>Haptophyta</taxon>
        <taxon>Prymnesiophyceae</taxon>
        <taxon>Phaeocystales</taxon>
        <taxon>Phaeocystaceae</taxon>
        <taxon>Phaeocystis</taxon>
    </lineage>
</organism>
<proteinExistence type="inferred from homology"/>
<dbReference type="PRINTS" id="PR00094">
    <property type="entry name" value="ADENYLTKNASE"/>
</dbReference>
<protein>
    <recommendedName>
        <fullName evidence="6">Adenylate kinase</fullName>
    </recommendedName>
</protein>
<keyword evidence="1 4" id="KW-0808">Transferase</keyword>
<sequence>MLQLLVLQPALLASRSCVRTATSSSRAAASVLRGGAVPSMLAATETKPAIYFVMGGPGSGKGTQCEKLIKSYGMVHLSAGDLLRAEVKSGSAEGKKIAKIIEEGKIVVSETTVGLLRKAMSQADGPFLIDGFPRSMSNLQAFEAELGPCEFMLFLEVSEEEMERRLLKRGVSSGRSDDNAESIIKRFRTFVSESMPVMDELERRGVVHKVNAEAGADEVYSRVCETIGRHPRPVLPKE</sequence>
<evidence type="ECO:0000256" key="3">
    <source>
        <dbReference type="ARBA" id="ARBA00022777"/>
    </source>
</evidence>
<dbReference type="GO" id="GO:0019205">
    <property type="term" value="F:nucleobase-containing compound kinase activity"/>
    <property type="evidence" value="ECO:0007669"/>
    <property type="project" value="InterPro"/>
</dbReference>
<dbReference type="EMBL" id="HBEP01002939">
    <property type="protein sequence ID" value="CAD8469497.1"/>
    <property type="molecule type" value="Transcribed_RNA"/>
</dbReference>
<dbReference type="HAMAP" id="MF_00235">
    <property type="entry name" value="Adenylate_kinase_Adk"/>
    <property type="match status" value="1"/>
</dbReference>
<comment type="similarity">
    <text evidence="4">Belongs to the adenylate kinase family.</text>
</comment>
<accession>A0A7S0HCR4</accession>
<dbReference type="Gene3D" id="3.40.50.300">
    <property type="entry name" value="P-loop containing nucleotide triphosphate hydrolases"/>
    <property type="match status" value="1"/>
</dbReference>
<keyword evidence="2" id="KW-0547">Nucleotide-binding</keyword>
<dbReference type="CDD" id="cd01428">
    <property type="entry name" value="ADK"/>
    <property type="match status" value="1"/>
</dbReference>
<evidence type="ECO:0000256" key="2">
    <source>
        <dbReference type="ARBA" id="ARBA00022741"/>
    </source>
</evidence>
<dbReference type="InterPro" id="IPR033690">
    <property type="entry name" value="Adenylat_kinase_CS"/>
</dbReference>
<evidence type="ECO:0000256" key="4">
    <source>
        <dbReference type="RuleBase" id="RU003330"/>
    </source>
</evidence>
<reference evidence="5" key="1">
    <citation type="submission" date="2021-01" db="EMBL/GenBank/DDBJ databases">
        <authorList>
            <person name="Corre E."/>
            <person name="Pelletier E."/>
            <person name="Niang G."/>
            <person name="Scheremetjew M."/>
            <person name="Finn R."/>
            <person name="Kale V."/>
            <person name="Holt S."/>
            <person name="Cochrane G."/>
            <person name="Meng A."/>
            <person name="Brown T."/>
            <person name="Cohen L."/>
        </authorList>
    </citation>
    <scope>NUCLEOTIDE SEQUENCE</scope>
    <source>
        <strain evidence="5">CCMP1374</strain>
    </source>
</reference>
<dbReference type="GO" id="GO:0006139">
    <property type="term" value="P:nucleobase-containing compound metabolic process"/>
    <property type="evidence" value="ECO:0007669"/>
    <property type="project" value="InterPro"/>
</dbReference>
<evidence type="ECO:0000313" key="5">
    <source>
        <dbReference type="EMBL" id="CAD8469497.1"/>
    </source>
</evidence>
<evidence type="ECO:0000256" key="1">
    <source>
        <dbReference type="ARBA" id="ARBA00022679"/>
    </source>
</evidence>
<dbReference type="PROSITE" id="PS00113">
    <property type="entry name" value="ADENYLATE_KINASE"/>
    <property type="match status" value="1"/>
</dbReference>
<evidence type="ECO:0008006" key="6">
    <source>
        <dbReference type="Google" id="ProtNLM"/>
    </source>
</evidence>
<dbReference type="AlphaFoldDB" id="A0A7S0HCR4"/>
<dbReference type="PANTHER" id="PTHR23359">
    <property type="entry name" value="NUCLEOTIDE KINASE"/>
    <property type="match status" value="1"/>
</dbReference>
<keyword evidence="3 4" id="KW-0418">Kinase</keyword>
<name>A0A7S0HCR4_9EUKA</name>
<dbReference type="Pfam" id="PF00406">
    <property type="entry name" value="ADK"/>
    <property type="match status" value="1"/>
</dbReference>